<feature type="transmembrane region" description="Helical" evidence="2">
    <location>
        <begin position="289"/>
        <end position="309"/>
    </location>
</feature>
<dbReference type="EMBL" id="CP009220">
    <property type="protein sequence ID" value="ALC06114.1"/>
    <property type="molecule type" value="Genomic_DNA"/>
</dbReference>
<feature type="transmembrane region" description="Helical" evidence="2">
    <location>
        <begin position="118"/>
        <end position="141"/>
    </location>
</feature>
<dbReference type="Proteomes" id="UP000068067">
    <property type="component" value="Chromosome"/>
</dbReference>
<feature type="region of interest" description="Disordered" evidence="1">
    <location>
        <begin position="1"/>
        <end position="54"/>
    </location>
</feature>
<evidence type="ECO:0000313" key="3">
    <source>
        <dbReference type="EMBL" id="ALC06114.1"/>
    </source>
</evidence>
<keyword evidence="2" id="KW-0812">Transmembrane</keyword>
<dbReference type="KEGG" id="cdx:CDES_08610"/>
<dbReference type="OrthoDB" id="4403880at2"/>
<evidence type="ECO:0000313" key="4">
    <source>
        <dbReference type="Proteomes" id="UP000068067"/>
    </source>
</evidence>
<evidence type="ECO:0000256" key="2">
    <source>
        <dbReference type="SAM" id="Phobius"/>
    </source>
</evidence>
<protein>
    <recommendedName>
        <fullName evidence="5">Integral membrane protein</fullName>
    </recommendedName>
</protein>
<feature type="transmembrane region" description="Helical" evidence="2">
    <location>
        <begin position="206"/>
        <end position="232"/>
    </location>
</feature>
<proteinExistence type="predicted"/>
<sequence>MSRDDQTNNGGDGSTNNAGNQNAGNQNWGDPNSLYGPTSHPEDAPGGFQANAANGQSWQSWQSSQYPQQPYPGSNAYQGYQGFQQGYSDALPLEAGTGRVDLMRAVRFGFRTTFSNPVVWILGTVMLGIAVVFFSGLSGYLSYILDPEAATSGQVSVTSVVINVLAGIVMLAVSICVIRGTLTAVDGHKTRYSDFFHPQNVGQTAILMVILAIVGSIVGTIASTLTLDMFIIDETLEAVDVNSSVLGIMAVYLLVLFLISPLYSYWVYYTSDGHHSAASAVKTGFRDALRNYPVLLLFTLVGGVVVSFVGFVTLFFGFVILLPAFSLASAHIYRQMSGGNIPVEQRR</sequence>
<keyword evidence="2" id="KW-0472">Membrane</keyword>
<dbReference type="RefSeq" id="WP_053545099.1">
    <property type="nucleotide sequence ID" value="NZ_CP009220.1"/>
</dbReference>
<keyword evidence="2" id="KW-1133">Transmembrane helix</keyword>
<name>A0A0M4CJU5_9CORY</name>
<keyword evidence="4" id="KW-1185">Reference proteome</keyword>
<feature type="transmembrane region" description="Helical" evidence="2">
    <location>
        <begin position="244"/>
        <end position="268"/>
    </location>
</feature>
<evidence type="ECO:0008006" key="5">
    <source>
        <dbReference type="Google" id="ProtNLM"/>
    </source>
</evidence>
<evidence type="ECO:0000256" key="1">
    <source>
        <dbReference type="SAM" id="MobiDB-lite"/>
    </source>
</evidence>
<feature type="transmembrane region" description="Helical" evidence="2">
    <location>
        <begin position="161"/>
        <end position="185"/>
    </location>
</feature>
<feature type="compositionally biased region" description="Low complexity" evidence="1">
    <location>
        <begin position="16"/>
        <end position="27"/>
    </location>
</feature>
<dbReference type="AlphaFoldDB" id="A0A0M4CJU5"/>
<organism evidence="3 4">
    <name type="scientific">Corynebacterium deserti GIMN1.010</name>
    <dbReference type="NCBI Taxonomy" id="931089"/>
    <lineage>
        <taxon>Bacteria</taxon>
        <taxon>Bacillati</taxon>
        <taxon>Actinomycetota</taxon>
        <taxon>Actinomycetes</taxon>
        <taxon>Mycobacteriales</taxon>
        <taxon>Corynebacteriaceae</taxon>
        <taxon>Corynebacterium</taxon>
    </lineage>
</organism>
<dbReference type="PATRIC" id="fig|931089.4.peg.1732"/>
<reference evidence="3 4" key="1">
    <citation type="submission" date="2014-08" db="EMBL/GenBank/DDBJ databases">
        <title>Complete genome sequence of Corynebacterium deserti GIMN1.010 (=DSM 45689), isolated from desert sand in western China.</title>
        <authorList>
            <person name="Ruckert C."/>
            <person name="Albersmeier A."/>
            <person name="Kalinowski J."/>
        </authorList>
    </citation>
    <scope>NUCLEOTIDE SEQUENCE [LARGE SCALE GENOMIC DNA]</scope>
    <source>
        <strain evidence="3 4">GIMN1.010</strain>
    </source>
</reference>
<gene>
    <name evidence="3" type="ORF">CDES_08610</name>
</gene>
<accession>A0A0M4CJU5</accession>
<feature type="transmembrane region" description="Helical" evidence="2">
    <location>
        <begin position="315"/>
        <end position="333"/>
    </location>
</feature>